<proteinExistence type="predicted"/>
<dbReference type="PROSITE" id="PS51480">
    <property type="entry name" value="DHAL"/>
    <property type="match status" value="1"/>
</dbReference>
<dbReference type="eggNOG" id="COG2376">
    <property type="taxonomic scope" value="Bacteria"/>
</dbReference>
<dbReference type="EMBL" id="CP002106">
    <property type="protein sequence ID" value="ADK67526.1"/>
    <property type="molecule type" value="Genomic_DNA"/>
</dbReference>
<keyword evidence="1 7" id="KW-0808">Transferase</keyword>
<dbReference type="GO" id="GO:0004371">
    <property type="term" value="F:glycerone kinase activity"/>
    <property type="evidence" value="ECO:0007669"/>
    <property type="project" value="UniProtKB-EC"/>
</dbReference>
<dbReference type="OrthoDB" id="9806345at2"/>
<dbReference type="Gene3D" id="3.40.50.10440">
    <property type="entry name" value="Dihydroxyacetone kinase, domain 1"/>
    <property type="match status" value="1"/>
</dbReference>
<dbReference type="STRING" id="633147.Olsu_0402"/>
<dbReference type="Proteomes" id="UP000000333">
    <property type="component" value="Chromosome"/>
</dbReference>
<dbReference type="HOGENOM" id="CLU_017054_6_1_11"/>
<reference evidence="7" key="2">
    <citation type="submission" date="2010-07" db="EMBL/GenBank/DDBJ databases">
        <title>The complete genome of Olsenella uli DSM 7084.</title>
        <authorList>
            <consortium name="US DOE Joint Genome Institute (JGI-PGF)"/>
            <person name="Lucas S."/>
            <person name="Copeland A."/>
            <person name="Lapidus A."/>
            <person name="Glavina del Rio T."/>
            <person name="Dalin E."/>
            <person name="Tice H."/>
            <person name="Bruce D."/>
            <person name="Goodwin L."/>
            <person name="Pitluck S."/>
            <person name="Kyrpides N."/>
            <person name="Mavromatis K."/>
            <person name="Ivanova N."/>
            <person name="Mikhailova N."/>
            <person name="Held B."/>
            <person name="Brettin T."/>
            <person name="Detter J.C."/>
            <person name="Tapia R."/>
            <person name="Han C."/>
            <person name="Larimer F."/>
            <person name="Land M."/>
            <person name="Hauser L."/>
            <person name="Markowitz V."/>
            <person name="Cheng J.-F."/>
            <person name="Hugenholtz P."/>
            <person name="Woyke T."/>
            <person name="Wu D."/>
            <person name="Pukall R."/>
            <person name="Gehrich-Schroeter G."/>
            <person name="Schneider S."/>
            <person name="Klenk H.-P."/>
            <person name="Eisen J.A."/>
        </authorList>
    </citation>
    <scope>NUCLEOTIDE SEQUENCE</scope>
    <source>
        <strain evidence="7">DSM 7084</strain>
    </source>
</reference>
<keyword evidence="2" id="KW-0547">Nucleotide-binding</keyword>
<dbReference type="SMART" id="SM01120">
    <property type="entry name" value="Dak2"/>
    <property type="match status" value="1"/>
</dbReference>
<evidence type="ECO:0000256" key="3">
    <source>
        <dbReference type="ARBA" id="ARBA00022777"/>
    </source>
</evidence>
<evidence type="ECO:0000256" key="1">
    <source>
        <dbReference type="ARBA" id="ARBA00022679"/>
    </source>
</evidence>
<dbReference type="PATRIC" id="fig|633147.7.peg.1159"/>
<organism evidence="7 8">
    <name type="scientific">Olsenella uli (strain ATCC 49627 / DSM 7084 / CCUG 31166 / CIP 109912 / JCM 12494 / LMG 11480 / NCIMB 702895 / VPI D76D-27C)</name>
    <name type="common">Lactobacillus uli</name>
    <dbReference type="NCBI Taxonomy" id="633147"/>
    <lineage>
        <taxon>Bacteria</taxon>
        <taxon>Bacillati</taxon>
        <taxon>Actinomycetota</taxon>
        <taxon>Coriobacteriia</taxon>
        <taxon>Coriobacteriales</taxon>
        <taxon>Atopobiaceae</taxon>
        <taxon>Olsenella</taxon>
    </lineage>
</organism>
<gene>
    <name evidence="7" type="ordered locus">Olsu_0402</name>
</gene>
<dbReference type="FunFam" id="1.25.40.340:FF:000002">
    <property type="entry name" value="Dihydroxyacetone kinase, L subunit"/>
    <property type="match status" value="1"/>
</dbReference>
<dbReference type="Gene3D" id="1.25.40.340">
    <property type="match status" value="1"/>
</dbReference>
<accession>E1QYR2</accession>
<keyword evidence="3 7" id="KW-0418">Kinase</keyword>
<dbReference type="SUPFAM" id="SSF101473">
    <property type="entry name" value="DhaL-like"/>
    <property type="match status" value="1"/>
</dbReference>
<dbReference type="RefSeq" id="WP_013251278.1">
    <property type="nucleotide sequence ID" value="NC_014363.1"/>
</dbReference>
<dbReference type="Pfam" id="PF02733">
    <property type="entry name" value="Dak1"/>
    <property type="match status" value="1"/>
</dbReference>
<dbReference type="GeneID" id="78511856"/>
<evidence type="ECO:0000259" key="6">
    <source>
        <dbReference type="PROSITE" id="PS51481"/>
    </source>
</evidence>
<evidence type="ECO:0000259" key="5">
    <source>
        <dbReference type="PROSITE" id="PS51480"/>
    </source>
</evidence>
<dbReference type="GO" id="GO:0019563">
    <property type="term" value="P:glycerol catabolic process"/>
    <property type="evidence" value="ECO:0007669"/>
    <property type="project" value="TreeGrafter"/>
</dbReference>
<keyword evidence="4" id="KW-0067">ATP-binding</keyword>
<dbReference type="KEGG" id="ols:Olsu_0402"/>
<feature type="domain" description="DhaL" evidence="5">
    <location>
        <begin position="362"/>
        <end position="565"/>
    </location>
</feature>
<dbReference type="SUPFAM" id="SSF82549">
    <property type="entry name" value="DAK1/DegV-like"/>
    <property type="match status" value="1"/>
</dbReference>
<dbReference type="InterPro" id="IPR004006">
    <property type="entry name" value="DhaK_dom"/>
</dbReference>
<dbReference type="GO" id="GO:0005524">
    <property type="term" value="F:ATP binding"/>
    <property type="evidence" value="ECO:0007669"/>
    <property type="project" value="UniProtKB-KW"/>
</dbReference>
<dbReference type="InterPro" id="IPR036117">
    <property type="entry name" value="DhaL_dom_sf"/>
</dbReference>
<evidence type="ECO:0000256" key="4">
    <source>
        <dbReference type="ARBA" id="ARBA00022840"/>
    </source>
</evidence>
<evidence type="ECO:0000256" key="2">
    <source>
        <dbReference type="ARBA" id="ARBA00022741"/>
    </source>
</evidence>
<dbReference type="PANTHER" id="PTHR28629">
    <property type="entry name" value="TRIOKINASE/FMN CYCLASE"/>
    <property type="match status" value="1"/>
</dbReference>
<sequence>MLYNDPKTFREDMLRGYVAAYPDYVVEVPGGVARATKMPEGKIAVINGGGSGHYPAFCGIVGDGFMDGTVVGNVFTSPSTEDVLGVARSVDNGRGIFIVGGNYAGDKMNFNMARDRLVGEGVDCRSFYITDDVAAAKAEEKEKRRGNVGTFMVFKAAGAAAAAGVSFDDLVRITEKANERTRTMSMGFRGCTLPGEAAPLFHVPEGKMEIGQGIHGEPGVGEDDLRPAAEVARILVDRVLAEAPADDSKRIAVILDGLGSTKYEELFVVWGTVRGLLEDRGYTLVEPLVGEYVTSLDMEGIALAVEFLDDELETFWSAPCDTASFRKGASSMAAGERKVYAESVEAAETFEEGSEASNAAADGIVDAFARMQAAIVDAEDDLARIDGVAGDGDHGRGMVKGSTFAADAAKAARERGAAAGSVLKEAGRAWAAKAGGTSGVLWGSALEAAGEVVGDQAESYDASLAAKAVKAAYERMLSLGGAHRGDKTMLDVLIPFGEELEAQAAEGRSLRDAWSVAAEVAQKSAEETANLVPKVGRARPAAERSLGTPDAGAVSMALCIRAALGPGRPA</sequence>
<dbReference type="EC" id="2.7.1.29" evidence="7"/>
<dbReference type="PANTHER" id="PTHR28629:SF4">
    <property type="entry name" value="TRIOKINASE_FMN CYCLASE"/>
    <property type="match status" value="1"/>
</dbReference>
<dbReference type="GO" id="GO:0005829">
    <property type="term" value="C:cytosol"/>
    <property type="evidence" value="ECO:0007669"/>
    <property type="project" value="TreeGrafter"/>
</dbReference>
<dbReference type="NCBIfam" id="NF011049">
    <property type="entry name" value="PRK14479.1"/>
    <property type="match status" value="1"/>
</dbReference>
<dbReference type="Gene3D" id="3.30.1180.20">
    <property type="entry name" value="Dihydroxyacetone kinase, domain 2"/>
    <property type="match status" value="1"/>
</dbReference>
<feature type="domain" description="DhaK" evidence="6">
    <location>
        <begin position="5"/>
        <end position="325"/>
    </location>
</feature>
<evidence type="ECO:0000313" key="7">
    <source>
        <dbReference type="EMBL" id="ADK67526.1"/>
    </source>
</evidence>
<dbReference type="Pfam" id="PF02734">
    <property type="entry name" value="Dak2"/>
    <property type="match status" value="1"/>
</dbReference>
<dbReference type="FunFam" id="3.40.50.10440:FF:000001">
    <property type="entry name" value="Dihydroxyacetone kinase, DhaK subunit"/>
    <property type="match status" value="1"/>
</dbReference>
<name>E1QYR2_OLSUV</name>
<dbReference type="InterPro" id="IPR050861">
    <property type="entry name" value="Dihydroxyacetone_Kinase"/>
</dbReference>
<dbReference type="PROSITE" id="PS51481">
    <property type="entry name" value="DHAK"/>
    <property type="match status" value="1"/>
</dbReference>
<dbReference type="InterPro" id="IPR004007">
    <property type="entry name" value="DhaL_dom"/>
</dbReference>
<evidence type="ECO:0000313" key="8">
    <source>
        <dbReference type="Proteomes" id="UP000000333"/>
    </source>
</evidence>
<protein>
    <submittedName>
        <fullName evidence="7">Homodimeric dihydroxyacetone kinase</fullName>
        <ecNumber evidence="7">2.7.1.29</ecNumber>
    </submittedName>
</protein>
<dbReference type="AlphaFoldDB" id="E1QYR2"/>
<reference evidence="7" key="1">
    <citation type="journal article" date="2010" name="Stand. Genomic Sci.">
        <title>Complete genome sequence of Olsenella uli type strain (VPI D76D-27C).</title>
        <authorList>
            <person name="Goker M."/>
            <person name="Held B."/>
            <person name="Lucas S."/>
            <person name="Nolan M."/>
            <person name="Yasawong M."/>
            <person name="Glavina Del Rio T."/>
            <person name="Tice H."/>
            <person name="Cheng J.F."/>
            <person name="Bruce D."/>
            <person name="Detter J.C."/>
            <person name="Tapia R."/>
            <person name="Han C."/>
            <person name="Goodwin L."/>
            <person name="Pitluck S."/>
            <person name="Liolios K."/>
            <person name="Ivanova N."/>
            <person name="Mavromatis K."/>
            <person name="Mikhailova N."/>
            <person name="Pati A."/>
            <person name="Chen A."/>
            <person name="Palaniappan K."/>
            <person name="Land M."/>
            <person name="Hauser L."/>
            <person name="Chang Y.J."/>
            <person name="Jeffries C.D."/>
            <person name="Rohde M."/>
            <person name="Sikorski J."/>
            <person name="Pukall R."/>
            <person name="Woyke T."/>
            <person name="Bristow J."/>
            <person name="Eisen J.A."/>
            <person name="Markowitz V."/>
            <person name="Hugenholtz P."/>
            <person name="Kyrpides N.C."/>
            <person name="Klenk H.P."/>
            <person name="Lapidus A."/>
        </authorList>
    </citation>
    <scope>NUCLEOTIDE SEQUENCE [LARGE SCALE GENOMIC DNA]</scope>
    <source>
        <strain evidence="7">DSM 7084</strain>
    </source>
</reference>
<keyword evidence="8" id="KW-1185">Reference proteome</keyword>